<reference evidence="2" key="1">
    <citation type="submission" date="2020-05" db="EMBL/GenBank/DDBJ databases">
        <authorList>
            <person name="Chiriac C."/>
            <person name="Salcher M."/>
            <person name="Ghai R."/>
            <person name="Kavagutti S V."/>
        </authorList>
    </citation>
    <scope>NUCLEOTIDE SEQUENCE</scope>
</reference>
<organism evidence="2">
    <name type="scientific">freshwater metagenome</name>
    <dbReference type="NCBI Taxonomy" id="449393"/>
    <lineage>
        <taxon>unclassified sequences</taxon>
        <taxon>metagenomes</taxon>
        <taxon>ecological metagenomes</taxon>
    </lineage>
</organism>
<dbReference type="EMBL" id="CAFBLS010000078">
    <property type="protein sequence ID" value="CAB4872419.1"/>
    <property type="molecule type" value="Genomic_DNA"/>
</dbReference>
<feature type="region of interest" description="Disordered" evidence="1">
    <location>
        <begin position="58"/>
        <end position="81"/>
    </location>
</feature>
<dbReference type="AlphaFoldDB" id="A0A6J7DVL0"/>
<evidence type="ECO:0000256" key="1">
    <source>
        <dbReference type="SAM" id="MobiDB-lite"/>
    </source>
</evidence>
<name>A0A6J7DVL0_9ZZZZ</name>
<accession>A0A6J7DVL0</accession>
<proteinExistence type="predicted"/>
<evidence type="ECO:0000313" key="2">
    <source>
        <dbReference type="EMBL" id="CAB4872419.1"/>
    </source>
</evidence>
<sequence>MENETNLTLGLQEPGTLGLEGLLGPGQLIGGKVGSELSTSLCIGATSADQPALDMVPDVHGQGHRQVPKLRGSQAGRALIE</sequence>
<gene>
    <name evidence="2" type="ORF">UFOPK3402_00769</name>
</gene>
<protein>
    <submittedName>
        <fullName evidence="2">Unannotated protein</fullName>
    </submittedName>
</protein>